<dbReference type="InterPro" id="IPR002104">
    <property type="entry name" value="Integrase_catalytic"/>
</dbReference>
<dbReference type="InterPro" id="IPR050090">
    <property type="entry name" value="Tyrosine_recombinase_XerCD"/>
</dbReference>
<accession>A0ABP5PZK9</accession>
<dbReference type="EMBL" id="BAAAQX010000055">
    <property type="protein sequence ID" value="GAA2215847.1"/>
    <property type="molecule type" value="Genomic_DNA"/>
</dbReference>
<dbReference type="PROSITE" id="PS51900">
    <property type="entry name" value="CB"/>
    <property type="match status" value="1"/>
</dbReference>
<dbReference type="Pfam" id="PF14659">
    <property type="entry name" value="Phage_int_SAM_3"/>
    <property type="match status" value="1"/>
</dbReference>
<dbReference type="PROSITE" id="PS51898">
    <property type="entry name" value="TYR_RECOMBINASE"/>
    <property type="match status" value="1"/>
</dbReference>
<dbReference type="CDD" id="cd01189">
    <property type="entry name" value="INT_ICEBs1_C_like"/>
    <property type="match status" value="1"/>
</dbReference>
<dbReference type="PANTHER" id="PTHR30349">
    <property type="entry name" value="PHAGE INTEGRASE-RELATED"/>
    <property type="match status" value="1"/>
</dbReference>
<dbReference type="InterPro" id="IPR011010">
    <property type="entry name" value="DNA_brk_join_enz"/>
</dbReference>
<dbReference type="SUPFAM" id="SSF56349">
    <property type="entry name" value="DNA breaking-rejoining enzymes"/>
    <property type="match status" value="1"/>
</dbReference>
<evidence type="ECO:0000256" key="4">
    <source>
        <dbReference type="PROSITE-ProRule" id="PRU01248"/>
    </source>
</evidence>
<reference evidence="9" key="1">
    <citation type="journal article" date="2019" name="Int. J. Syst. Evol. Microbiol.">
        <title>The Global Catalogue of Microorganisms (GCM) 10K type strain sequencing project: providing services to taxonomists for standard genome sequencing and annotation.</title>
        <authorList>
            <consortium name="The Broad Institute Genomics Platform"/>
            <consortium name="The Broad Institute Genome Sequencing Center for Infectious Disease"/>
            <person name="Wu L."/>
            <person name="Ma J."/>
        </authorList>
    </citation>
    <scope>NUCLEOTIDE SEQUENCE [LARGE SCALE GENOMIC DNA]</scope>
    <source>
        <strain evidence="9">JCM 16114</strain>
    </source>
</reference>
<dbReference type="PANTHER" id="PTHR30349:SF91">
    <property type="entry name" value="INTA PROTEIN"/>
    <property type="match status" value="1"/>
</dbReference>
<dbReference type="RefSeq" id="WP_344494910.1">
    <property type="nucleotide sequence ID" value="NZ_BAAAQX010000055.1"/>
</dbReference>
<keyword evidence="9" id="KW-1185">Reference proteome</keyword>
<evidence type="ECO:0000313" key="9">
    <source>
        <dbReference type="Proteomes" id="UP001499843"/>
    </source>
</evidence>
<evidence type="ECO:0000256" key="5">
    <source>
        <dbReference type="SAM" id="MobiDB-lite"/>
    </source>
</evidence>
<feature type="domain" description="Core-binding (CB)" evidence="7">
    <location>
        <begin position="87"/>
        <end position="175"/>
    </location>
</feature>
<feature type="compositionally biased region" description="Basic residues" evidence="5">
    <location>
        <begin position="456"/>
        <end position="465"/>
    </location>
</feature>
<evidence type="ECO:0000313" key="8">
    <source>
        <dbReference type="EMBL" id="GAA2215847.1"/>
    </source>
</evidence>
<keyword evidence="1" id="KW-0229">DNA integration</keyword>
<gene>
    <name evidence="8" type="ORF">GCM10009850_113150</name>
</gene>
<evidence type="ECO:0000259" key="7">
    <source>
        <dbReference type="PROSITE" id="PS51900"/>
    </source>
</evidence>
<evidence type="ECO:0000256" key="3">
    <source>
        <dbReference type="ARBA" id="ARBA00023172"/>
    </source>
</evidence>
<name>A0ABP5PZK9_9ACTN</name>
<dbReference type="Pfam" id="PF00589">
    <property type="entry name" value="Phage_integrase"/>
    <property type="match status" value="1"/>
</dbReference>
<proteinExistence type="predicted"/>
<keyword evidence="3" id="KW-0233">DNA recombination</keyword>
<evidence type="ECO:0000259" key="6">
    <source>
        <dbReference type="PROSITE" id="PS51898"/>
    </source>
</evidence>
<dbReference type="InterPro" id="IPR013762">
    <property type="entry name" value="Integrase-like_cat_sf"/>
</dbReference>
<feature type="domain" description="Tyr recombinase" evidence="6">
    <location>
        <begin position="216"/>
        <end position="410"/>
    </location>
</feature>
<dbReference type="InterPro" id="IPR044068">
    <property type="entry name" value="CB"/>
</dbReference>
<feature type="compositionally biased region" description="Basic and acidic residues" evidence="5">
    <location>
        <begin position="427"/>
        <end position="445"/>
    </location>
</feature>
<dbReference type="Gene3D" id="1.10.443.10">
    <property type="entry name" value="Intergrase catalytic core"/>
    <property type="match status" value="1"/>
</dbReference>
<sequence>MSGDDVPCVVYKRCGCSDEISGRRLGGRCGRLAEVGHGSWYFAVQVVGASGRRERVRHGGFASAEAARSAGRELVTAEADGPLAAGCTVGQWLRYWLSVVEGRLRPTTHRAYRDHVRLHLGPYLGRVKLAELSRRDVTRMFVALGRRRNRYGQPISASTLERIRATLRAALNHAVREDLIAVNPAQGVRLPALVRMHPVVWTARREAAWRRGGERPAVAVWTVEQLAAFLRFAREDPLFELWWLVALRGLRRGEVAGLRWVDVDLERRELTIAHQLVHTDEGLVWCEPKSAASRRTLALDPETVRLLRRHERVQRRLPGERWSPTGPIFTAGSGAPVQPSYLTHRFHKLVAASGLPPVRLHDLRHGAATLALASGTELKVVQGTLGHASIVLTADTYVSVLPQLYHDSARATARLVLKAVRETNRKIDKGREGRDSRVAHRDSRSDNATTGPGRAAGRRGRASGT</sequence>
<dbReference type="InterPro" id="IPR004107">
    <property type="entry name" value="Integrase_SAM-like_N"/>
</dbReference>
<keyword evidence="2 4" id="KW-0238">DNA-binding</keyword>
<protein>
    <submittedName>
        <fullName evidence="8">Tyrosine-type recombinase/integrase</fullName>
    </submittedName>
</protein>
<evidence type="ECO:0000256" key="2">
    <source>
        <dbReference type="ARBA" id="ARBA00023125"/>
    </source>
</evidence>
<comment type="caution">
    <text evidence="8">The sequence shown here is derived from an EMBL/GenBank/DDBJ whole genome shotgun (WGS) entry which is preliminary data.</text>
</comment>
<dbReference type="Proteomes" id="UP001499843">
    <property type="component" value="Unassembled WGS sequence"/>
</dbReference>
<evidence type="ECO:0000256" key="1">
    <source>
        <dbReference type="ARBA" id="ARBA00022908"/>
    </source>
</evidence>
<dbReference type="InterPro" id="IPR010998">
    <property type="entry name" value="Integrase_recombinase_N"/>
</dbReference>
<organism evidence="8 9">
    <name type="scientific">Nonomuraea monospora</name>
    <dbReference type="NCBI Taxonomy" id="568818"/>
    <lineage>
        <taxon>Bacteria</taxon>
        <taxon>Bacillati</taxon>
        <taxon>Actinomycetota</taxon>
        <taxon>Actinomycetes</taxon>
        <taxon>Streptosporangiales</taxon>
        <taxon>Streptosporangiaceae</taxon>
        <taxon>Nonomuraea</taxon>
    </lineage>
</organism>
<feature type="region of interest" description="Disordered" evidence="5">
    <location>
        <begin position="427"/>
        <end position="465"/>
    </location>
</feature>
<dbReference type="Gene3D" id="1.10.150.130">
    <property type="match status" value="1"/>
</dbReference>